<dbReference type="AlphaFoldDB" id="A0A418PX50"/>
<accession>A0A418PX50</accession>
<name>A0A418PX50_9BACT</name>
<keyword evidence="2" id="KW-1185">Reference proteome</keyword>
<evidence type="ECO:0000313" key="1">
    <source>
        <dbReference type="EMBL" id="RIW18711.1"/>
    </source>
</evidence>
<evidence type="ECO:0000313" key="2">
    <source>
        <dbReference type="Proteomes" id="UP000283522"/>
    </source>
</evidence>
<dbReference type="EMBL" id="QXML01000001">
    <property type="protein sequence ID" value="RIW18711.1"/>
    <property type="molecule type" value="Genomic_DNA"/>
</dbReference>
<gene>
    <name evidence="1" type="ORF">D0X99_03250</name>
</gene>
<dbReference type="Proteomes" id="UP000283522">
    <property type="component" value="Unassembled WGS sequence"/>
</dbReference>
<sequence length="62" mass="7440">MPKILILLILRIYDKAKNLDVIQNTQYWVFSVGNTNIFVFKKQIWLVNEKLTCFLFSVEIYL</sequence>
<reference evidence="1 2" key="1">
    <citation type="submission" date="2018-09" db="EMBL/GenBank/DDBJ databases">
        <authorList>
            <person name="Wang X."/>
            <person name="Du Z."/>
        </authorList>
    </citation>
    <scope>NUCLEOTIDE SEQUENCE [LARGE SCALE GENOMIC DNA]</scope>
    <source>
        <strain evidence="1 2">N3</strain>
    </source>
</reference>
<organism evidence="1 2">
    <name type="scientific">Algoriphagus lacus</name>
    <dbReference type="NCBI Taxonomy" id="2056311"/>
    <lineage>
        <taxon>Bacteria</taxon>
        <taxon>Pseudomonadati</taxon>
        <taxon>Bacteroidota</taxon>
        <taxon>Cytophagia</taxon>
        <taxon>Cytophagales</taxon>
        <taxon>Cyclobacteriaceae</taxon>
        <taxon>Algoriphagus</taxon>
    </lineage>
</organism>
<comment type="caution">
    <text evidence="1">The sequence shown here is derived from an EMBL/GenBank/DDBJ whole genome shotgun (WGS) entry which is preliminary data.</text>
</comment>
<proteinExistence type="predicted"/>
<protein>
    <submittedName>
        <fullName evidence="1">Uncharacterized protein</fullName>
    </submittedName>
</protein>